<feature type="domain" description="GST N-terminal" evidence="1">
    <location>
        <begin position="12"/>
        <end position="92"/>
    </location>
</feature>
<dbReference type="Gene3D" id="3.40.30.10">
    <property type="entry name" value="Glutaredoxin"/>
    <property type="match status" value="1"/>
</dbReference>
<organism evidence="2 3">
    <name type="scientific">Methanofollis tationis</name>
    <dbReference type="NCBI Taxonomy" id="81417"/>
    <lineage>
        <taxon>Archaea</taxon>
        <taxon>Methanobacteriati</taxon>
        <taxon>Methanobacteriota</taxon>
        <taxon>Stenosarchaea group</taxon>
        <taxon>Methanomicrobia</taxon>
        <taxon>Methanomicrobiales</taxon>
        <taxon>Methanomicrobiaceae</taxon>
        <taxon>Methanofollis</taxon>
    </lineage>
</organism>
<dbReference type="InterPro" id="IPR004045">
    <property type="entry name" value="Glutathione_S-Trfase_N"/>
</dbReference>
<dbReference type="SUPFAM" id="SSF52833">
    <property type="entry name" value="Thioredoxin-like"/>
    <property type="match status" value="1"/>
</dbReference>
<accession>A0A7K4HLN4</accession>
<comment type="caution">
    <text evidence="2">The sequence shown here is derived from an EMBL/GenBank/DDBJ whole genome shotgun (WGS) entry which is preliminary data.</text>
</comment>
<gene>
    <name evidence="2" type="ORF">HWN36_00280</name>
</gene>
<evidence type="ECO:0000313" key="2">
    <source>
        <dbReference type="EMBL" id="NVO65788.1"/>
    </source>
</evidence>
<dbReference type="InterPro" id="IPR036249">
    <property type="entry name" value="Thioredoxin-like_sf"/>
</dbReference>
<dbReference type="InterPro" id="IPR002109">
    <property type="entry name" value="Glutaredoxin"/>
</dbReference>
<dbReference type="CDD" id="cd02976">
    <property type="entry name" value="NrdH"/>
    <property type="match status" value="1"/>
</dbReference>
<keyword evidence="3" id="KW-1185">Reference proteome</keyword>
<name>A0A7K4HLN4_9EURY</name>
<dbReference type="OrthoDB" id="73564at2157"/>
<dbReference type="PROSITE" id="PS50404">
    <property type="entry name" value="GST_NTER"/>
    <property type="match status" value="1"/>
</dbReference>
<protein>
    <submittedName>
        <fullName evidence="2">Glutaredoxin family protein</fullName>
    </submittedName>
</protein>
<evidence type="ECO:0000313" key="3">
    <source>
        <dbReference type="Proteomes" id="UP000570823"/>
    </source>
</evidence>
<dbReference type="Pfam" id="PF00462">
    <property type="entry name" value="Glutaredoxin"/>
    <property type="match status" value="1"/>
</dbReference>
<dbReference type="EMBL" id="JABXWR010000001">
    <property type="protein sequence ID" value="NVO65788.1"/>
    <property type="molecule type" value="Genomic_DNA"/>
</dbReference>
<dbReference type="AlphaFoldDB" id="A0A7K4HLN4"/>
<reference evidence="2 3" key="1">
    <citation type="submission" date="2020-06" db="EMBL/GenBank/DDBJ databases">
        <title>Methanofollis fontis sp. nov., a methanogen isolated from marine sediments near a cold seep at Four-Way Closure Ridge offshore southwestern Taiwan.</title>
        <authorList>
            <person name="Chen S.-C."/>
            <person name="Teng N.-H."/>
            <person name="Lin Y.-S."/>
            <person name="Lai M.-C."/>
            <person name="Chen H.-H."/>
            <person name="Wang C.-C."/>
        </authorList>
    </citation>
    <scope>NUCLEOTIDE SEQUENCE [LARGE SCALE GENOMIC DNA]</scope>
    <source>
        <strain evidence="2 3">DSM 2702</strain>
    </source>
</reference>
<evidence type="ECO:0000259" key="1">
    <source>
        <dbReference type="PROSITE" id="PS50404"/>
    </source>
</evidence>
<dbReference type="RefSeq" id="WP_176787343.1">
    <property type="nucleotide sequence ID" value="NZ_JABXWR010000001.1"/>
</dbReference>
<dbReference type="Proteomes" id="UP000570823">
    <property type="component" value="Unassembled WGS sequence"/>
</dbReference>
<sequence length="92" mass="10502">MDPIHVAGTDKGRVMLFALSTCGWCARTKELLNDLGVAYDYVFVDQLPREEMERVYADMMKRYNPLGSFPTVVINGRVIVGYKEEDIREALI</sequence>
<proteinExistence type="predicted"/>
<dbReference type="PROSITE" id="PS51354">
    <property type="entry name" value="GLUTAREDOXIN_2"/>
    <property type="match status" value="1"/>
</dbReference>